<reference evidence="6" key="1">
    <citation type="journal article" date="2014" name="PLoS ONE">
        <title>Transcriptome-Based Identification of ABC Transporters in the Western Tarnished Plant Bug Lygus hesperus.</title>
        <authorList>
            <person name="Hull J.J."/>
            <person name="Chaney K."/>
            <person name="Geib S.M."/>
            <person name="Fabrick J.A."/>
            <person name="Brent C.S."/>
            <person name="Walsh D."/>
            <person name="Lavine L.C."/>
        </authorList>
    </citation>
    <scope>NUCLEOTIDE SEQUENCE</scope>
</reference>
<dbReference type="PANTHER" id="PTHR46186">
    <property type="entry name" value="CYSTATIN"/>
    <property type="match status" value="1"/>
</dbReference>
<dbReference type="SMART" id="SM00043">
    <property type="entry name" value="CY"/>
    <property type="match status" value="2"/>
</dbReference>
<feature type="domain" description="Cystatin" evidence="5">
    <location>
        <begin position="110"/>
        <end position="218"/>
    </location>
</feature>
<sequence>MGAYGVLVLALAFVAAMSYQAEAAEFCAGCPFKQDPAKFPMHKLSKALATAQVNDGASKILSVTVQVVSGIKYTVVYESFSGKTCTASWVDAPWVKHEPIDTQISCRAKRSLGGFENVDDSEISELEEFGNQAVNTQTNGYRKAVLKVLEAQRQVVHGLIYKVKFLVKTTSCQMEQVPEYTCMAKETAPREVCSATLFATPYLTHGASHLEVKNIECSNMLTENFLAAPASGVSTGHDERDMAAAEKFAVHMINAQVNSLNYKGLFKVLNVEKQVKGGGNLYTFELELRDTDCTKDDALVSDEKCHFVGNTADLKCTTKVWYWPWSGLTTIVSNKCSQ</sequence>
<dbReference type="GO" id="GO:0005737">
    <property type="term" value="C:cytoplasm"/>
    <property type="evidence" value="ECO:0007669"/>
    <property type="project" value="TreeGrafter"/>
</dbReference>
<dbReference type="EMBL" id="GBHO01000033">
    <property type="protein sequence ID" value="JAG43571.1"/>
    <property type="molecule type" value="Transcribed_RNA"/>
</dbReference>
<dbReference type="Pfam" id="PF00031">
    <property type="entry name" value="Cystatin"/>
    <property type="match status" value="2"/>
</dbReference>
<evidence type="ECO:0000259" key="5">
    <source>
        <dbReference type="SMART" id="SM00043"/>
    </source>
</evidence>
<keyword evidence="3" id="KW-0789">Thiol protease inhibitor</keyword>
<dbReference type="SUPFAM" id="SSF54403">
    <property type="entry name" value="Cystatin/monellin"/>
    <property type="match status" value="3"/>
</dbReference>
<proteinExistence type="inferred from homology"/>
<feature type="chain" id="PRO_5018675441" evidence="4">
    <location>
        <begin position="24"/>
        <end position="338"/>
    </location>
</feature>
<dbReference type="AlphaFoldDB" id="A0A0A9ZH62"/>
<dbReference type="InterPro" id="IPR046350">
    <property type="entry name" value="Cystatin_sf"/>
</dbReference>
<dbReference type="PANTHER" id="PTHR46186:SF2">
    <property type="entry name" value="CYSTATIN"/>
    <property type="match status" value="1"/>
</dbReference>
<evidence type="ECO:0000256" key="4">
    <source>
        <dbReference type="SAM" id="SignalP"/>
    </source>
</evidence>
<evidence type="ECO:0000256" key="3">
    <source>
        <dbReference type="ARBA" id="ARBA00022704"/>
    </source>
</evidence>
<dbReference type="CDD" id="cd00042">
    <property type="entry name" value="CY"/>
    <property type="match status" value="2"/>
</dbReference>
<evidence type="ECO:0000256" key="1">
    <source>
        <dbReference type="ARBA" id="ARBA00009403"/>
    </source>
</evidence>
<dbReference type="PROSITE" id="PS00287">
    <property type="entry name" value="CYSTATIN"/>
    <property type="match status" value="1"/>
</dbReference>
<evidence type="ECO:0000256" key="2">
    <source>
        <dbReference type="ARBA" id="ARBA00022690"/>
    </source>
</evidence>
<keyword evidence="2" id="KW-0646">Protease inhibitor</keyword>
<dbReference type="InterPro" id="IPR018073">
    <property type="entry name" value="Prot_inh_cystat_CS"/>
</dbReference>
<organism evidence="6">
    <name type="scientific">Lygus hesperus</name>
    <name type="common">Western plant bug</name>
    <dbReference type="NCBI Taxonomy" id="30085"/>
    <lineage>
        <taxon>Eukaryota</taxon>
        <taxon>Metazoa</taxon>
        <taxon>Ecdysozoa</taxon>
        <taxon>Arthropoda</taxon>
        <taxon>Hexapoda</taxon>
        <taxon>Insecta</taxon>
        <taxon>Pterygota</taxon>
        <taxon>Neoptera</taxon>
        <taxon>Paraneoptera</taxon>
        <taxon>Hemiptera</taxon>
        <taxon>Heteroptera</taxon>
        <taxon>Panheteroptera</taxon>
        <taxon>Cimicomorpha</taxon>
        <taxon>Miridae</taxon>
        <taxon>Mirini</taxon>
        <taxon>Lygus</taxon>
    </lineage>
</organism>
<comment type="similarity">
    <text evidence="1">Belongs to the cystatin family.</text>
</comment>
<dbReference type="GO" id="GO:0005615">
    <property type="term" value="C:extracellular space"/>
    <property type="evidence" value="ECO:0007669"/>
    <property type="project" value="TreeGrafter"/>
</dbReference>
<dbReference type="GO" id="GO:0004869">
    <property type="term" value="F:cysteine-type endopeptidase inhibitor activity"/>
    <property type="evidence" value="ECO:0007669"/>
    <property type="project" value="UniProtKB-KW"/>
</dbReference>
<keyword evidence="4" id="KW-0732">Signal</keyword>
<protein>
    <submittedName>
        <fullName evidence="6">L-cystatin</fullName>
    </submittedName>
</protein>
<reference evidence="6" key="2">
    <citation type="submission" date="2014-07" db="EMBL/GenBank/DDBJ databases">
        <authorList>
            <person name="Hull J."/>
        </authorList>
    </citation>
    <scope>NUCLEOTIDE SEQUENCE</scope>
</reference>
<name>A0A0A9ZH62_LYGHE</name>
<dbReference type="GO" id="GO:0031982">
    <property type="term" value="C:vesicle"/>
    <property type="evidence" value="ECO:0007669"/>
    <property type="project" value="TreeGrafter"/>
</dbReference>
<evidence type="ECO:0000313" key="6">
    <source>
        <dbReference type="EMBL" id="JAG43571.1"/>
    </source>
</evidence>
<accession>A0A0A9ZH62</accession>
<dbReference type="InterPro" id="IPR000010">
    <property type="entry name" value="Cystatin_dom"/>
</dbReference>
<gene>
    <name evidence="6" type="primary">CYTL</name>
    <name evidence="6" type="ORF">CM83_73467</name>
</gene>
<feature type="signal peptide" evidence="4">
    <location>
        <begin position="1"/>
        <end position="23"/>
    </location>
</feature>
<feature type="domain" description="Cystatin" evidence="5">
    <location>
        <begin position="224"/>
        <end position="337"/>
    </location>
</feature>
<dbReference type="Gene3D" id="3.10.450.10">
    <property type="match status" value="2"/>
</dbReference>